<dbReference type="InterPro" id="IPR029044">
    <property type="entry name" value="Nucleotide-diphossugar_trans"/>
</dbReference>
<dbReference type="AlphaFoldDB" id="A0A116QVB5"/>
<organism evidence="5 7">
    <name type="scientific">Streptococcus suis</name>
    <dbReference type="NCBI Taxonomy" id="1307"/>
    <lineage>
        <taxon>Bacteria</taxon>
        <taxon>Bacillati</taxon>
        <taxon>Bacillota</taxon>
        <taxon>Bacilli</taxon>
        <taxon>Lactobacillales</taxon>
        <taxon>Streptococcaceae</taxon>
        <taxon>Streptococcus</taxon>
    </lineage>
</organism>
<evidence type="ECO:0000313" key="7">
    <source>
        <dbReference type="Proteomes" id="UP000305768"/>
    </source>
</evidence>
<dbReference type="EMBL" id="SSXP01000002">
    <property type="protein sequence ID" value="TII08963.1"/>
    <property type="molecule type" value="Genomic_DNA"/>
</dbReference>
<evidence type="ECO:0000256" key="2">
    <source>
        <dbReference type="ARBA" id="ARBA00022679"/>
    </source>
</evidence>
<evidence type="ECO:0000313" key="4">
    <source>
        <dbReference type="EMBL" id="CYX33377.1"/>
    </source>
</evidence>
<keyword evidence="2 5" id="KW-0808">Transferase</keyword>
<dbReference type="PANTHER" id="PTHR13778">
    <property type="entry name" value="GLYCOSYLTRANSFERASE 8 DOMAIN-CONTAINING PROTEIN"/>
    <property type="match status" value="1"/>
</dbReference>
<dbReference type="InterPro" id="IPR050748">
    <property type="entry name" value="Glycosyltrans_8_dom-fam"/>
</dbReference>
<evidence type="ECO:0000313" key="6">
    <source>
        <dbReference type="Proteomes" id="UP000072353"/>
    </source>
</evidence>
<accession>A0A116QVB5</accession>
<evidence type="ECO:0000313" key="5">
    <source>
        <dbReference type="EMBL" id="TII08963.1"/>
    </source>
</evidence>
<sequence length="326" mass="38089">MNIVYASDNNFADVLKVSVLSLLRNTEGTQKIRIWVIDNEISEIKKEELRELVAEFPNATLTFIQLTTQIFNTNINLDRGSVSSYDRLLVGSLLPVEVERVIYLDSDIMIQGSVTDLYYMDISDKVVAAVTDIFNETYKKLLNIPIEHSMFNPGVMLIDLVKWRTLHLEERLLKQLEYFEGNPLQGDLGLLNSLLYDCYYELNPKYNMMTAFYDFAYKEMLHFKKPSQYYSDSCLEQAKKEVVIRHFTTSISSIRPWYAQSSVSGVEKWNDYMKELGIEKSPYNEKQSRRVVRTLLQTPLRKAVLNILSFVQLHIRPMVINYQRKR</sequence>
<keyword evidence="1" id="KW-0328">Glycosyltransferase</keyword>
<dbReference type="Proteomes" id="UP000305768">
    <property type="component" value="Unassembled WGS sequence"/>
</dbReference>
<comment type="caution">
    <text evidence="5">The sequence shown here is derived from an EMBL/GenBank/DDBJ whole genome shotgun (WGS) entry which is preliminary data.</text>
</comment>
<dbReference type="EMBL" id="FILL01000004">
    <property type="protein sequence ID" value="CYX33377.1"/>
    <property type="molecule type" value="Genomic_DNA"/>
</dbReference>
<dbReference type="RefSeq" id="WP_044768763.1">
    <property type="nucleotide sequence ID" value="NZ_CEIE01000029.1"/>
</dbReference>
<dbReference type="PANTHER" id="PTHR13778:SF47">
    <property type="entry name" value="LIPOPOLYSACCHARIDE 1,3-GALACTOSYLTRANSFERASE"/>
    <property type="match status" value="1"/>
</dbReference>
<reference evidence="5 7" key="2">
    <citation type="submission" date="2019-04" db="EMBL/GenBank/DDBJ databases">
        <title>Genome analysis of Streptococcus suis strain WUSS425.</title>
        <authorList>
            <person name="Chen H."/>
            <person name="Gao X."/>
            <person name="Wu Z."/>
        </authorList>
    </citation>
    <scope>NUCLEOTIDE SEQUENCE [LARGE SCALE GENOMIC DNA]</scope>
    <source>
        <strain evidence="5 7">WUSS425</strain>
    </source>
</reference>
<gene>
    <name evidence="4" type="primary">gspA</name>
    <name evidence="4" type="ORF">ERS132521_00631</name>
    <name evidence="5" type="ORF">FAJ34_02770</name>
</gene>
<dbReference type="GO" id="GO:0016757">
    <property type="term" value="F:glycosyltransferase activity"/>
    <property type="evidence" value="ECO:0007669"/>
    <property type="project" value="UniProtKB-KW"/>
</dbReference>
<evidence type="ECO:0000256" key="1">
    <source>
        <dbReference type="ARBA" id="ARBA00022676"/>
    </source>
</evidence>
<dbReference type="CDD" id="cd04194">
    <property type="entry name" value="GT8_A4GalT_like"/>
    <property type="match status" value="1"/>
</dbReference>
<protein>
    <submittedName>
        <fullName evidence="4">Galactosyl transferase</fullName>
    </submittedName>
    <submittedName>
        <fullName evidence="5">Glycosyltransferase family 8 protein</fullName>
    </submittedName>
</protein>
<keyword evidence="3" id="KW-0479">Metal-binding</keyword>
<dbReference type="Gene3D" id="3.90.550.10">
    <property type="entry name" value="Spore Coat Polysaccharide Biosynthesis Protein SpsA, Chain A"/>
    <property type="match status" value="1"/>
</dbReference>
<dbReference type="GO" id="GO:0046872">
    <property type="term" value="F:metal ion binding"/>
    <property type="evidence" value="ECO:0007669"/>
    <property type="project" value="UniProtKB-KW"/>
</dbReference>
<dbReference type="InterPro" id="IPR002495">
    <property type="entry name" value="Glyco_trans_8"/>
</dbReference>
<dbReference type="Proteomes" id="UP000072353">
    <property type="component" value="Unassembled WGS sequence"/>
</dbReference>
<dbReference type="Pfam" id="PF01501">
    <property type="entry name" value="Glyco_transf_8"/>
    <property type="match status" value="1"/>
</dbReference>
<name>A0A116QVB5_STRSU</name>
<reference evidence="4 6" key="1">
    <citation type="submission" date="2016-02" db="EMBL/GenBank/DDBJ databases">
        <authorList>
            <consortium name="Pathogen Informatics"/>
        </authorList>
    </citation>
    <scope>NUCLEOTIDE SEQUENCE [LARGE SCALE GENOMIC DNA]</scope>
    <source>
        <strain evidence="4 6">SS975</strain>
    </source>
</reference>
<evidence type="ECO:0000256" key="3">
    <source>
        <dbReference type="ARBA" id="ARBA00022723"/>
    </source>
</evidence>
<proteinExistence type="predicted"/>
<dbReference type="SUPFAM" id="SSF53448">
    <property type="entry name" value="Nucleotide-diphospho-sugar transferases"/>
    <property type="match status" value="1"/>
</dbReference>